<dbReference type="AlphaFoldDB" id="A0A4Z1T4N6"/>
<evidence type="ECO:0000313" key="4">
    <source>
        <dbReference type="Proteomes" id="UP000315496"/>
    </source>
</evidence>
<protein>
    <recommendedName>
        <fullName evidence="5">Coiled-coil protein</fullName>
    </recommendedName>
</protein>
<organism evidence="3 4">
    <name type="scientific">Giardia muris</name>
    <dbReference type="NCBI Taxonomy" id="5742"/>
    <lineage>
        <taxon>Eukaryota</taxon>
        <taxon>Metamonada</taxon>
        <taxon>Diplomonadida</taxon>
        <taxon>Hexamitidae</taxon>
        <taxon>Giardiinae</taxon>
        <taxon>Giardia</taxon>
    </lineage>
</organism>
<keyword evidence="4" id="KW-1185">Reference proteome</keyword>
<feature type="coiled-coil region" evidence="1">
    <location>
        <begin position="130"/>
        <end position="164"/>
    </location>
</feature>
<feature type="region of interest" description="Disordered" evidence="2">
    <location>
        <begin position="101"/>
        <end position="129"/>
    </location>
</feature>
<accession>A0A4Z1T4N6</accession>
<feature type="coiled-coil region" evidence="1">
    <location>
        <begin position="352"/>
        <end position="505"/>
    </location>
</feature>
<name>A0A4Z1T4N6_GIAMU</name>
<proteinExistence type="predicted"/>
<evidence type="ECO:0000256" key="2">
    <source>
        <dbReference type="SAM" id="MobiDB-lite"/>
    </source>
</evidence>
<evidence type="ECO:0008006" key="5">
    <source>
        <dbReference type="Google" id="ProtNLM"/>
    </source>
</evidence>
<keyword evidence="1" id="KW-0175">Coiled coil</keyword>
<feature type="coiled-coil region" evidence="1">
    <location>
        <begin position="213"/>
        <end position="313"/>
    </location>
</feature>
<dbReference type="VEuPathDB" id="GiardiaDB:GMRT_23074"/>
<feature type="coiled-coil region" evidence="1">
    <location>
        <begin position="609"/>
        <end position="657"/>
    </location>
</feature>
<dbReference type="Proteomes" id="UP000315496">
    <property type="component" value="Chromosome 3"/>
</dbReference>
<gene>
    <name evidence="3" type="ORF">GMRT_23074</name>
</gene>
<comment type="caution">
    <text evidence="3">The sequence shown here is derived from an EMBL/GenBank/DDBJ whole genome shotgun (WGS) entry which is preliminary data.</text>
</comment>
<evidence type="ECO:0000313" key="3">
    <source>
        <dbReference type="EMBL" id="TNJ27489.1"/>
    </source>
</evidence>
<sequence length="677" mass="76302">MTDRPQPQEGRSLERRERLITNLGLQLSAQDMRLQEVEAAVAAAEAGTPVHLVSTHDDLRRPIWRYPSQAIDLRAESGHSKPDTEETLVGSLRMSQLLSDVTGERRGSHAHRSRSASHLPEGEGAGLDSLVRSTRSVDALTQRLEEQQREIGQLTAQLHALQARSPNMQVSARGSIDTEGQKSRAQETEKKLLATEAFLHEVEQARDLYLADLTAWKNKAEHYQRAATKAEEDARKARSKLQATETALEKAEEAIRGTIAKDSVLEKLQLELARCTEERERSDECAHQMEALLQRQAARLAQNEERIVELSNLLCAKERELSLLREREQDQVQLQYNLELASTNIDISKRSADLADERRVIAEDARARLEAELSAAREELLKYEGDIRVLQVQIDELNELESQRLKQTRALMDAYKEKNAEYAQLYATTKQFEARSAELVNQVGKYEAEIAELRRASLHKDKQLVTQLEDNRQIAEDIANFSKELQEKEGSIVALEERLKAANLALSTSAALNDAHLALLVGIRTELERTYAYFSQEGSPESGEKPKPVLKRYLVDLPTSLDEHVSSLDLALGNLITLLKTKMDYIDSLDKARQAASSVPDPDDQDAVLQEIQPQIEQLEEIVTQLRDQLLDNETLIQGLSHEIQRKNSDLEDLRKSVIAKNETIKALLGRDSRISE</sequence>
<evidence type="ECO:0000256" key="1">
    <source>
        <dbReference type="SAM" id="Coils"/>
    </source>
</evidence>
<dbReference type="EMBL" id="VDLU01000003">
    <property type="protein sequence ID" value="TNJ27489.1"/>
    <property type="molecule type" value="Genomic_DNA"/>
</dbReference>
<reference evidence="3 4" key="1">
    <citation type="submission" date="2019-05" db="EMBL/GenBank/DDBJ databases">
        <title>The compact genome of Giardia muris reveals important steps in the evolution of intestinal protozoan parasites.</title>
        <authorList>
            <person name="Xu F."/>
            <person name="Jimenez-Gonzalez A."/>
            <person name="Einarsson E."/>
            <person name="Astvaldsson A."/>
            <person name="Peirasmaki D."/>
            <person name="Eckmann L."/>
            <person name="Andersson J.O."/>
            <person name="Svard S.G."/>
            <person name="Jerlstrom-Hultqvist J."/>
        </authorList>
    </citation>
    <scope>NUCLEOTIDE SEQUENCE [LARGE SCALE GENOMIC DNA]</scope>
    <source>
        <strain evidence="3 4">Roberts-Thomson</strain>
    </source>
</reference>